<protein>
    <recommendedName>
        <fullName evidence="3">BTB domain-containing protein</fullName>
    </recommendedName>
</protein>
<dbReference type="EMBL" id="JAYKXP010000126">
    <property type="protein sequence ID" value="KAK7024334.1"/>
    <property type="molecule type" value="Genomic_DNA"/>
</dbReference>
<proteinExistence type="predicted"/>
<evidence type="ECO:0008006" key="3">
    <source>
        <dbReference type="Google" id="ProtNLM"/>
    </source>
</evidence>
<dbReference type="Proteomes" id="UP001383192">
    <property type="component" value="Unassembled WGS sequence"/>
</dbReference>
<keyword evidence="2" id="KW-1185">Reference proteome</keyword>
<reference evidence="1 2" key="1">
    <citation type="submission" date="2024-01" db="EMBL/GenBank/DDBJ databases">
        <title>A draft genome for a cacao thread blight-causing isolate of Paramarasmius palmivorus.</title>
        <authorList>
            <person name="Baruah I.K."/>
            <person name="Bukari Y."/>
            <person name="Amoako-Attah I."/>
            <person name="Meinhardt L.W."/>
            <person name="Bailey B.A."/>
            <person name="Cohen S.P."/>
        </authorList>
    </citation>
    <scope>NUCLEOTIDE SEQUENCE [LARGE SCALE GENOMIC DNA]</scope>
    <source>
        <strain evidence="1 2">GH-12</strain>
    </source>
</reference>
<gene>
    <name evidence="1" type="ORF">VNI00_016370</name>
</gene>
<sequence>MSSSLSKPSCTSLLGNIACPIPVDIVLQSSDGILLGAHFEGLARFCREFPFQYTFTDDLDQVIELPETERVLQHLLRYTHFDHHDQSMLLSLDLQTLIDFAVAAETYGHWLALEECHSVLKRRVLTRPEETPEILHLTKNIPKLNDVIKSGIPKCTSPLDSVTCSIPVDVVLQSSDGKFLGAHMDNLARFCAGFPVPDSVTHQIYEVVPLTETEEVLKLLLRYTHIDRQDRQQLFDIDVQALMDFAVAADKYQHWLALKESRAVLRILAQTYSENAVQILQIAKDLPQLEDTIHSIVPQCVCAPGCTLAVDVILQSSDGSLLGAHMSTFAEFCTGFPLPDTVTHHLYDVVPLAERSAILRLLLKCCHADSHDLVDLRSIDVDTRTVMDLVEAADKYGNTNAMGKCLPALRRRASTSEEEALRVLPALHRLEDPKIDDFVRPTFKLSVENVMTALGGKPELFYTWALYKNQHTKAFEKFKAFVISIPSGLPPTAESAAKHFSDRVSMLKEFSYSPESVRRVRNDSTMGCAYNKALDEYMSKTERLAMYMKEYTWKKAEERVQSLLRALGNHEPVFLSDFEALMY</sequence>
<dbReference type="AlphaFoldDB" id="A0AAW0BDZ6"/>
<evidence type="ECO:0000313" key="1">
    <source>
        <dbReference type="EMBL" id="KAK7024334.1"/>
    </source>
</evidence>
<organism evidence="1 2">
    <name type="scientific">Paramarasmius palmivorus</name>
    <dbReference type="NCBI Taxonomy" id="297713"/>
    <lineage>
        <taxon>Eukaryota</taxon>
        <taxon>Fungi</taxon>
        <taxon>Dikarya</taxon>
        <taxon>Basidiomycota</taxon>
        <taxon>Agaricomycotina</taxon>
        <taxon>Agaricomycetes</taxon>
        <taxon>Agaricomycetidae</taxon>
        <taxon>Agaricales</taxon>
        <taxon>Marasmiineae</taxon>
        <taxon>Marasmiaceae</taxon>
        <taxon>Paramarasmius</taxon>
    </lineage>
</organism>
<comment type="caution">
    <text evidence="1">The sequence shown here is derived from an EMBL/GenBank/DDBJ whole genome shotgun (WGS) entry which is preliminary data.</text>
</comment>
<accession>A0AAW0BDZ6</accession>
<evidence type="ECO:0000313" key="2">
    <source>
        <dbReference type="Proteomes" id="UP001383192"/>
    </source>
</evidence>
<name>A0AAW0BDZ6_9AGAR</name>